<reference evidence="4" key="1">
    <citation type="submission" date="2022-11" db="EMBL/GenBank/DDBJ databases">
        <title>Centuries of genome instability and evolution in soft-shell clam transmissible cancer (bioRxiv).</title>
        <authorList>
            <person name="Hart S.F.M."/>
            <person name="Yonemitsu M.A."/>
            <person name="Giersch R.M."/>
            <person name="Beal B.F."/>
            <person name="Arriagada G."/>
            <person name="Davis B.W."/>
            <person name="Ostrander E.A."/>
            <person name="Goff S.P."/>
            <person name="Metzger M.J."/>
        </authorList>
    </citation>
    <scope>NUCLEOTIDE SEQUENCE</scope>
    <source>
        <strain evidence="4">MELC-2E11</strain>
        <tissue evidence="4">Siphon/mantle</tissue>
    </source>
</reference>
<accession>A0ABY7GDX3</accession>
<dbReference type="PANTHER" id="PTHR33562">
    <property type="entry name" value="ATILLA, ISOFORM B-RELATED-RELATED"/>
    <property type="match status" value="1"/>
</dbReference>
<feature type="signal peptide" evidence="3">
    <location>
        <begin position="1"/>
        <end position="24"/>
    </location>
</feature>
<evidence type="ECO:0000256" key="2">
    <source>
        <dbReference type="ARBA" id="ARBA00023180"/>
    </source>
</evidence>
<dbReference type="InterPro" id="IPR050975">
    <property type="entry name" value="Sleep_regulator"/>
</dbReference>
<dbReference type="InterPro" id="IPR045860">
    <property type="entry name" value="Snake_toxin-like_sf"/>
</dbReference>
<evidence type="ECO:0000256" key="3">
    <source>
        <dbReference type="SAM" id="SignalP"/>
    </source>
</evidence>
<protein>
    <recommendedName>
        <fullName evidence="6">Protein quiver</fullName>
    </recommendedName>
</protein>
<keyword evidence="5" id="KW-1185">Reference proteome</keyword>
<evidence type="ECO:0008006" key="6">
    <source>
        <dbReference type="Google" id="ProtNLM"/>
    </source>
</evidence>
<dbReference type="InterPro" id="IPR031424">
    <property type="entry name" value="QVR-like"/>
</dbReference>
<keyword evidence="1 3" id="KW-0732">Signal</keyword>
<keyword evidence="2" id="KW-0325">Glycoprotein</keyword>
<organism evidence="4 5">
    <name type="scientific">Mya arenaria</name>
    <name type="common">Soft-shell clam</name>
    <dbReference type="NCBI Taxonomy" id="6604"/>
    <lineage>
        <taxon>Eukaryota</taxon>
        <taxon>Metazoa</taxon>
        <taxon>Spiralia</taxon>
        <taxon>Lophotrochozoa</taxon>
        <taxon>Mollusca</taxon>
        <taxon>Bivalvia</taxon>
        <taxon>Autobranchia</taxon>
        <taxon>Heteroconchia</taxon>
        <taxon>Euheterodonta</taxon>
        <taxon>Imparidentia</taxon>
        <taxon>Neoheterodontei</taxon>
        <taxon>Myida</taxon>
        <taxon>Myoidea</taxon>
        <taxon>Myidae</taxon>
        <taxon>Mya</taxon>
    </lineage>
</organism>
<dbReference type="Proteomes" id="UP001164746">
    <property type="component" value="Chromosome 17"/>
</dbReference>
<evidence type="ECO:0000313" key="4">
    <source>
        <dbReference type="EMBL" id="WAR31156.1"/>
    </source>
</evidence>
<feature type="chain" id="PRO_5045818982" description="Protein quiver" evidence="3">
    <location>
        <begin position="25"/>
        <end position="135"/>
    </location>
</feature>
<gene>
    <name evidence="4" type="ORF">MAR_033698</name>
</gene>
<proteinExistence type="predicted"/>
<evidence type="ECO:0000256" key="1">
    <source>
        <dbReference type="ARBA" id="ARBA00022729"/>
    </source>
</evidence>
<dbReference type="SUPFAM" id="SSF57302">
    <property type="entry name" value="Snake toxin-like"/>
    <property type="match status" value="1"/>
</dbReference>
<sequence length="135" mass="14582">MTPRGGFVVAVWCILGLFCGRSESFRCYVCISDPNDEGCGDPFMTGTKEGDCVMCGKIKGKQSGIMVVTRTCLISAKLPANIAAECKSEGKGTPREHICYCNTDLCNASTRASMTTVLLFLLPTLVLSSRNYNCM</sequence>
<name>A0ABY7GDX3_MYAAR</name>
<dbReference type="EMBL" id="CP111028">
    <property type="protein sequence ID" value="WAR31156.1"/>
    <property type="molecule type" value="Genomic_DNA"/>
</dbReference>
<dbReference type="Pfam" id="PF17064">
    <property type="entry name" value="QVR"/>
    <property type="match status" value="1"/>
</dbReference>
<evidence type="ECO:0000313" key="5">
    <source>
        <dbReference type="Proteomes" id="UP001164746"/>
    </source>
</evidence>